<evidence type="ECO:0000313" key="2">
    <source>
        <dbReference type="EMBL" id="MFD1314154.1"/>
    </source>
</evidence>
<gene>
    <name evidence="2" type="ORF">ACFQ39_00875</name>
</gene>
<evidence type="ECO:0000313" key="3">
    <source>
        <dbReference type="Proteomes" id="UP001597201"/>
    </source>
</evidence>
<sequence length="185" mass="21381">MKKMYFGVVMMMLLVCNHITAQRFSPLDKNPTDIAYLRANQLSKPLIKVVYSRPHKLETEVFGKQIPFGEIWRTGDNEATEVKFFTDIKFGDELVKAGTYILHTIPGEKEWTIILNSNTDTWGAFFYDESKDVARIKIPVKKGEPIDIFSIAFNQNYNRNFMVLAWDTTRVNIPVESYSPFLAEL</sequence>
<feature type="signal peptide" evidence="1">
    <location>
        <begin position="1"/>
        <end position="21"/>
    </location>
</feature>
<evidence type="ECO:0000256" key="1">
    <source>
        <dbReference type="SAM" id="SignalP"/>
    </source>
</evidence>
<feature type="chain" id="PRO_5047147932" evidence="1">
    <location>
        <begin position="22"/>
        <end position="185"/>
    </location>
</feature>
<dbReference type="InterPro" id="IPR021314">
    <property type="entry name" value="DUF2911"/>
</dbReference>
<dbReference type="EMBL" id="JBHTMY010000001">
    <property type="protein sequence ID" value="MFD1314154.1"/>
    <property type="molecule type" value="Genomic_DNA"/>
</dbReference>
<dbReference type="Pfam" id="PF11138">
    <property type="entry name" value="DUF2911"/>
    <property type="match status" value="1"/>
</dbReference>
<organism evidence="2 3">
    <name type="scientific">Namhaeicola litoreus</name>
    <dbReference type="NCBI Taxonomy" id="1052145"/>
    <lineage>
        <taxon>Bacteria</taxon>
        <taxon>Pseudomonadati</taxon>
        <taxon>Bacteroidota</taxon>
        <taxon>Flavobacteriia</taxon>
        <taxon>Flavobacteriales</taxon>
        <taxon>Flavobacteriaceae</taxon>
        <taxon>Namhaeicola</taxon>
    </lineage>
</organism>
<proteinExistence type="predicted"/>
<comment type="caution">
    <text evidence="2">The sequence shown here is derived from an EMBL/GenBank/DDBJ whole genome shotgun (WGS) entry which is preliminary data.</text>
</comment>
<name>A0ABW3XXY3_9FLAO</name>
<dbReference type="Proteomes" id="UP001597201">
    <property type="component" value="Unassembled WGS sequence"/>
</dbReference>
<accession>A0ABW3XXY3</accession>
<protein>
    <submittedName>
        <fullName evidence="2">DUF2911 domain-containing protein</fullName>
    </submittedName>
</protein>
<keyword evidence="1" id="KW-0732">Signal</keyword>
<keyword evidence="3" id="KW-1185">Reference proteome</keyword>
<dbReference type="RefSeq" id="WP_377175489.1">
    <property type="nucleotide sequence ID" value="NZ_JBHTMY010000001.1"/>
</dbReference>
<reference evidence="3" key="1">
    <citation type="journal article" date="2019" name="Int. J. Syst. Evol. Microbiol.">
        <title>The Global Catalogue of Microorganisms (GCM) 10K type strain sequencing project: providing services to taxonomists for standard genome sequencing and annotation.</title>
        <authorList>
            <consortium name="The Broad Institute Genomics Platform"/>
            <consortium name="The Broad Institute Genome Sequencing Center for Infectious Disease"/>
            <person name="Wu L."/>
            <person name="Ma J."/>
        </authorList>
    </citation>
    <scope>NUCLEOTIDE SEQUENCE [LARGE SCALE GENOMIC DNA]</scope>
    <source>
        <strain evidence="3">CCUG 61485</strain>
    </source>
</reference>